<dbReference type="OMA" id="AANYNCP"/>
<dbReference type="Pfam" id="PF00698">
    <property type="entry name" value="Acyl_transf_1"/>
    <property type="match status" value="1"/>
</dbReference>
<dbReference type="EMBL" id="CP090174">
    <property type="protein sequence ID" value="UJO24821.1"/>
    <property type="molecule type" value="Genomic_DNA"/>
</dbReference>
<dbReference type="GO" id="GO:0006633">
    <property type="term" value="P:fatty acid biosynthetic process"/>
    <property type="evidence" value="ECO:0007669"/>
    <property type="project" value="TreeGrafter"/>
</dbReference>
<evidence type="ECO:0000256" key="3">
    <source>
        <dbReference type="ARBA" id="ARBA00023315"/>
    </source>
</evidence>
<dbReference type="RefSeq" id="XP_047769187.1">
    <property type="nucleotide sequence ID" value="XM_047912691.1"/>
</dbReference>
<evidence type="ECO:0000256" key="1">
    <source>
        <dbReference type="ARBA" id="ARBA00013258"/>
    </source>
</evidence>
<dbReference type="SUPFAM" id="SSF55048">
    <property type="entry name" value="Probable ACP-binding domain of malonyl-CoA ACP transacylase"/>
    <property type="match status" value="1"/>
</dbReference>
<dbReference type="EC" id="2.3.1.39" evidence="1"/>
<dbReference type="PANTHER" id="PTHR42681">
    <property type="entry name" value="MALONYL-COA-ACYL CARRIER PROTEIN TRANSACYLASE, MITOCHONDRIAL"/>
    <property type="match status" value="1"/>
</dbReference>
<gene>
    <name evidence="6" type="ORF">CLAFUR5_13543</name>
</gene>
<dbReference type="SUPFAM" id="SSF52151">
    <property type="entry name" value="FabD/lysophospholipase-like"/>
    <property type="match status" value="1"/>
</dbReference>
<protein>
    <recommendedName>
        <fullName evidence="1">[acyl-carrier-protein] S-malonyltransferase</fullName>
        <ecNumber evidence="1">2.3.1.39</ecNumber>
    </recommendedName>
</protein>
<reference evidence="6" key="1">
    <citation type="submission" date="2021-12" db="EMBL/GenBank/DDBJ databases">
        <authorList>
            <person name="Zaccaron A."/>
            <person name="Stergiopoulos I."/>
        </authorList>
    </citation>
    <scope>NUCLEOTIDE SEQUENCE</scope>
    <source>
        <strain evidence="6">Race5_Kim</strain>
    </source>
</reference>
<dbReference type="InterPro" id="IPR050858">
    <property type="entry name" value="Mal-CoA-ACP_Trans/PKS_FabD"/>
</dbReference>
<accession>A0A9Q8UWA8</accession>
<keyword evidence="7" id="KW-1185">Reference proteome</keyword>
<evidence type="ECO:0000313" key="7">
    <source>
        <dbReference type="Proteomes" id="UP000756132"/>
    </source>
</evidence>
<comment type="catalytic activity">
    <reaction evidence="4">
        <text>holo-[ACP] + malonyl-CoA = malonyl-[ACP] + CoA</text>
        <dbReference type="Rhea" id="RHEA:41792"/>
        <dbReference type="Rhea" id="RHEA-COMP:9623"/>
        <dbReference type="Rhea" id="RHEA-COMP:9685"/>
        <dbReference type="ChEBI" id="CHEBI:57287"/>
        <dbReference type="ChEBI" id="CHEBI:57384"/>
        <dbReference type="ChEBI" id="CHEBI:64479"/>
        <dbReference type="ChEBI" id="CHEBI:78449"/>
        <dbReference type="EC" id="2.3.1.39"/>
    </reaction>
</comment>
<evidence type="ECO:0000256" key="4">
    <source>
        <dbReference type="ARBA" id="ARBA00048462"/>
    </source>
</evidence>
<dbReference type="Gene3D" id="3.40.366.10">
    <property type="entry name" value="Malonyl-Coenzyme A Acyl Carrier Protein, domain 2"/>
    <property type="match status" value="1"/>
</dbReference>
<dbReference type="AlphaFoldDB" id="A0A9Q8UWA8"/>
<evidence type="ECO:0000256" key="2">
    <source>
        <dbReference type="ARBA" id="ARBA00022679"/>
    </source>
</evidence>
<dbReference type="PANTHER" id="PTHR42681:SF1">
    <property type="entry name" value="MALONYL-COA-ACYL CARRIER PROTEIN TRANSACYLASE, MITOCHONDRIAL"/>
    <property type="match status" value="1"/>
</dbReference>
<dbReference type="OrthoDB" id="541883at2759"/>
<dbReference type="InterPro" id="IPR001227">
    <property type="entry name" value="Ac_transferase_dom_sf"/>
</dbReference>
<name>A0A9Q8UWA8_PASFU</name>
<evidence type="ECO:0000313" key="6">
    <source>
        <dbReference type="EMBL" id="UJO24821.1"/>
    </source>
</evidence>
<evidence type="ECO:0000259" key="5">
    <source>
        <dbReference type="SMART" id="SM00827"/>
    </source>
</evidence>
<dbReference type="Gene3D" id="3.30.70.250">
    <property type="entry name" value="Malonyl-CoA ACP transacylase, ACP-binding"/>
    <property type="match status" value="1"/>
</dbReference>
<keyword evidence="2" id="KW-0808">Transferase</keyword>
<proteinExistence type="predicted"/>
<feature type="domain" description="Malonyl-CoA:ACP transacylase (MAT)" evidence="5">
    <location>
        <begin position="51"/>
        <end position="393"/>
    </location>
</feature>
<dbReference type="GO" id="GO:0005739">
    <property type="term" value="C:mitochondrion"/>
    <property type="evidence" value="ECO:0007669"/>
    <property type="project" value="TreeGrafter"/>
</dbReference>
<organism evidence="6 7">
    <name type="scientific">Passalora fulva</name>
    <name type="common">Tomato leaf mold</name>
    <name type="synonym">Cladosporium fulvum</name>
    <dbReference type="NCBI Taxonomy" id="5499"/>
    <lineage>
        <taxon>Eukaryota</taxon>
        <taxon>Fungi</taxon>
        <taxon>Dikarya</taxon>
        <taxon>Ascomycota</taxon>
        <taxon>Pezizomycotina</taxon>
        <taxon>Dothideomycetes</taxon>
        <taxon>Dothideomycetidae</taxon>
        <taxon>Mycosphaerellales</taxon>
        <taxon>Mycosphaerellaceae</taxon>
        <taxon>Fulvia</taxon>
    </lineage>
</organism>
<dbReference type="KEGG" id="ffu:CLAFUR5_13543"/>
<keyword evidence="3" id="KW-0012">Acyltransferase</keyword>
<dbReference type="Proteomes" id="UP000756132">
    <property type="component" value="Chromosome 12"/>
</dbReference>
<sequence length="410" mass="44862">MATILNPPSKLLSLRTLLSLPASIRPAVYASCHSRSLSTAPEKKHPKTAIFFPGQGVQRVGMTTDWLEAFPRTVKPMLEQMDETLNVSLSKIIADGPNSLLTATENAQPAIMWSSMIILRVLEQEFNFKVSERVDITLGHSLGEFAALVAGGYLRDTDALKLVRRRAEIMARCSKEANEEVGMVALVCEADHVASMVQAIHSFLDQSSEGAKTDSHSDTDLPPVQQVMIANVNSKNQVVLSGGIRRINELLTHLRQFSGHDPRAVRLKSDSPFHSPLMKPAADLMKKMLHQPSPTAGREEDIVIWPGVMPCISNVSARPFKSKTQLKDFLAQQCVATVLWHDSIVYLHQEEKCKRWIGIGPGKVGRNLVGKEVGMKGAGTKGGGVWGVSGPGEVEAVLSDLDRTDAYEEE</sequence>
<reference evidence="6" key="2">
    <citation type="journal article" date="2022" name="Microb. Genom.">
        <title>A chromosome-scale genome assembly of the tomato pathogen Cladosporium fulvum reveals a compartmentalized genome architecture and the presence of a dispensable chromosome.</title>
        <authorList>
            <person name="Zaccaron A.Z."/>
            <person name="Chen L.H."/>
            <person name="Samaras A."/>
            <person name="Stergiopoulos I."/>
        </authorList>
    </citation>
    <scope>NUCLEOTIDE SEQUENCE</scope>
    <source>
        <strain evidence="6">Race5_Kim</strain>
    </source>
</reference>
<dbReference type="SMART" id="SM00827">
    <property type="entry name" value="PKS_AT"/>
    <property type="match status" value="1"/>
</dbReference>
<dbReference type="InterPro" id="IPR014043">
    <property type="entry name" value="Acyl_transferase_dom"/>
</dbReference>
<dbReference type="InterPro" id="IPR016035">
    <property type="entry name" value="Acyl_Trfase/lysoPLipase"/>
</dbReference>
<dbReference type="InterPro" id="IPR016036">
    <property type="entry name" value="Malonyl_transacylase_ACP-bd"/>
</dbReference>
<dbReference type="GO" id="GO:0004314">
    <property type="term" value="F:[acyl-carrier-protein] S-malonyltransferase activity"/>
    <property type="evidence" value="ECO:0007669"/>
    <property type="project" value="UniProtKB-EC"/>
</dbReference>
<dbReference type="GeneID" id="71993421"/>